<feature type="compositionally biased region" description="Polar residues" evidence="5">
    <location>
        <begin position="248"/>
        <end position="263"/>
    </location>
</feature>
<keyword evidence="1" id="KW-0479">Metal-binding</keyword>
<dbReference type="PROSITE" id="PS50808">
    <property type="entry name" value="ZF_BED"/>
    <property type="match status" value="1"/>
</dbReference>
<sequence length="360" mass="40808">MSLRDELIHNEIQHLGQMLQTLSYELTILQDFIKDKFGSDFESFRENLTCAQQHSSTTPKETGTSSRSGNITARKSTSKPGGLKRSDGTRNTNDLAEKRHKDSHVAAQKHEESDSSSDEEKPITIRIESVVSGAGAEQYSNDEENSRTEDGADDDDNSEMEFPIDEKNVIDLMDEEQKVKGERIDFSTPPLRQRKPRSEIWTKFVVTKLPNGKFHVRCPICKAPVSSKSSRMEKHFKNCRQLVADGGATSNNSPGPSTVSSRMSLADEKRETFKAMRQVKKEKLKIVSWESRQRPGGPMGPGRRLDPVWAYFNVTDDPETGKKVAICKQCESRVSNRVHRIRRHFIICHELEKEEQEQGT</sequence>
<evidence type="ECO:0000256" key="4">
    <source>
        <dbReference type="PROSITE-ProRule" id="PRU00027"/>
    </source>
</evidence>
<keyword evidence="2 4" id="KW-0863">Zinc-finger</keyword>
<evidence type="ECO:0000256" key="3">
    <source>
        <dbReference type="ARBA" id="ARBA00022833"/>
    </source>
</evidence>
<dbReference type="GO" id="GO:0008270">
    <property type="term" value="F:zinc ion binding"/>
    <property type="evidence" value="ECO:0007669"/>
    <property type="project" value="UniProtKB-KW"/>
</dbReference>
<dbReference type="GO" id="GO:0003677">
    <property type="term" value="F:DNA binding"/>
    <property type="evidence" value="ECO:0007669"/>
    <property type="project" value="InterPro"/>
</dbReference>
<gene>
    <name evidence="7" type="ORF">Ocin01_05488</name>
</gene>
<feature type="compositionally biased region" description="Basic and acidic residues" evidence="5">
    <location>
        <begin position="95"/>
        <end position="123"/>
    </location>
</feature>
<evidence type="ECO:0000256" key="1">
    <source>
        <dbReference type="ARBA" id="ARBA00022723"/>
    </source>
</evidence>
<keyword evidence="8" id="KW-1185">Reference proteome</keyword>
<dbReference type="OrthoDB" id="8298631at2759"/>
<dbReference type="Proteomes" id="UP000094527">
    <property type="component" value="Unassembled WGS sequence"/>
</dbReference>
<feature type="compositionally biased region" description="Polar residues" evidence="5">
    <location>
        <begin position="51"/>
        <end position="79"/>
    </location>
</feature>
<dbReference type="AlphaFoldDB" id="A0A1D2N894"/>
<dbReference type="EMBL" id="LJIJ01000167">
    <property type="protein sequence ID" value="ODN01196.1"/>
    <property type="molecule type" value="Genomic_DNA"/>
</dbReference>
<evidence type="ECO:0000313" key="8">
    <source>
        <dbReference type="Proteomes" id="UP000094527"/>
    </source>
</evidence>
<evidence type="ECO:0000256" key="5">
    <source>
        <dbReference type="SAM" id="MobiDB-lite"/>
    </source>
</evidence>
<name>A0A1D2N894_ORCCI</name>
<protein>
    <recommendedName>
        <fullName evidence="6">BED-type domain-containing protein</fullName>
    </recommendedName>
</protein>
<reference evidence="7 8" key="1">
    <citation type="journal article" date="2016" name="Genome Biol. Evol.">
        <title>Gene Family Evolution Reflects Adaptation to Soil Environmental Stressors in the Genome of the Collembolan Orchesella cincta.</title>
        <authorList>
            <person name="Faddeeva-Vakhrusheva A."/>
            <person name="Derks M.F."/>
            <person name="Anvar S.Y."/>
            <person name="Agamennone V."/>
            <person name="Suring W."/>
            <person name="Smit S."/>
            <person name="van Straalen N.M."/>
            <person name="Roelofs D."/>
        </authorList>
    </citation>
    <scope>NUCLEOTIDE SEQUENCE [LARGE SCALE GENOMIC DNA]</scope>
    <source>
        <tissue evidence="7">Mixed pool</tissue>
    </source>
</reference>
<organism evidence="7 8">
    <name type="scientific">Orchesella cincta</name>
    <name type="common">Springtail</name>
    <name type="synonym">Podura cincta</name>
    <dbReference type="NCBI Taxonomy" id="48709"/>
    <lineage>
        <taxon>Eukaryota</taxon>
        <taxon>Metazoa</taxon>
        <taxon>Ecdysozoa</taxon>
        <taxon>Arthropoda</taxon>
        <taxon>Hexapoda</taxon>
        <taxon>Collembola</taxon>
        <taxon>Entomobryomorpha</taxon>
        <taxon>Entomobryoidea</taxon>
        <taxon>Orchesellidae</taxon>
        <taxon>Orchesellinae</taxon>
        <taxon>Orchesella</taxon>
    </lineage>
</organism>
<evidence type="ECO:0000313" key="7">
    <source>
        <dbReference type="EMBL" id="ODN01196.1"/>
    </source>
</evidence>
<feature type="region of interest" description="Disordered" evidence="5">
    <location>
        <begin position="51"/>
        <end position="165"/>
    </location>
</feature>
<feature type="domain" description="BED-type" evidence="6">
    <location>
        <begin position="303"/>
        <end position="356"/>
    </location>
</feature>
<feature type="region of interest" description="Disordered" evidence="5">
    <location>
        <begin position="245"/>
        <end position="265"/>
    </location>
</feature>
<feature type="compositionally biased region" description="Acidic residues" evidence="5">
    <location>
        <begin position="151"/>
        <end position="163"/>
    </location>
</feature>
<evidence type="ECO:0000256" key="2">
    <source>
        <dbReference type="ARBA" id="ARBA00022771"/>
    </source>
</evidence>
<accession>A0A1D2N894</accession>
<evidence type="ECO:0000259" key="6">
    <source>
        <dbReference type="PROSITE" id="PS50808"/>
    </source>
</evidence>
<dbReference type="OMA" id="HFIICHE"/>
<comment type="caution">
    <text evidence="7">The sequence shown here is derived from an EMBL/GenBank/DDBJ whole genome shotgun (WGS) entry which is preliminary data.</text>
</comment>
<dbReference type="InterPro" id="IPR003656">
    <property type="entry name" value="Znf_BED"/>
</dbReference>
<keyword evidence="3" id="KW-0862">Zinc</keyword>
<proteinExistence type="predicted"/>